<keyword evidence="3" id="KW-1185">Reference proteome</keyword>
<sequence length="104" mass="11439">MASINGLPPSLVPNTTRTNKSNKANKKNEVKKGQASTSVAQPTKVADAVSHSIRHVQESDIHRAQIQYDLPEGQARKAMQEYLGVMNQAKRDELAQLLGVDIYI</sequence>
<feature type="region of interest" description="Disordered" evidence="1">
    <location>
        <begin position="1"/>
        <end position="45"/>
    </location>
</feature>
<protein>
    <submittedName>
        <fullName evidence="2">Chromosome partitioning protein ParA</fullName>
    </submittedName>
</protein>
<comment type="caution">
    <text evidence="2">The sequence shown here is derived from an EMBL/GenBank/DDBJ whole genome shotgun (WGS) entry which is preliminary data.</text>
</comment>
<evidence type="ECO:0000313" key="2">
    <source>
        <dbReference type="EMBL" id="MCW8335125.1"/>
    </source>
</evidence>
<organism evidence="2 3">
    <name type="scientific">Vibrio paucivorans</name>
    <dbReference type="NCBI Taxonomy" id="2829489"/>
    <lineage>
        <taxon>Bacteria</taxon>
        <taxon>Pseudomonadati</taxon>
        <taxon>Pseudomonadota</taxon>
        <taxon>Gammaproteobacteria</taxon>
        <taxon>Vibrionales</taxon>
        <taxon>Vibrionaceae</taxon>
        <taxon>Vibrio</taxon>
    </lineage>
</organism>
<dbReference type="EMBL" id="JAKRRX010000093">
    <property type="protein sequence ID" value="MCW8335125.1"/>
    <property type="molecule type" value="Genomic_DNA"/>
</dbReference>
<dbReference type="AlphaFoldDB" id="A0A9X3HSM8"/>
<dbReference type="RefSeq" id="WP_252030126.1">
    <property type="nucleotide sequence ID" value="NZ_JAKRRX010000093.1"/>
</dbReference>
<dbReference type="Proteomes" id="UP001155586">
    <property type="component" value="Unassembled WGS sequence"/>
</dbReference>
<gene>
    <name evidence="2" type="ORF">MD483_14995</name>
</gene>
<reference evidence="2" key="1">
    <citation type="submission" date="2022-02" db="EMBL/GenBank/DDBJ databases">
        <title>Vibrio sp. nov., a new bacterium isolated from Bohai sea, China.</title>
        <authorList>
            <person name="Yuan Y."/>
        </authorList>
    </citation>
    <scope>NUCLEOTIDE SEQUENCE</scope>
    <source>
        <strain evidence="2">DBSS07</strain>
    </source>
</reference>
<accession>A0A9X3HSM8</accession>
<name>A0A9X3HSM8_9VIBR</name>
<feature type="compositionally biased region" description="Polar residues" evidence="1">
    <location>
        <begin position="12"/>
        <end position="22"/>
    </location>
</feature>
<evidence type="ECO:0000256" key="1">
    <source>
        <dbReference type="SAM" id="MobiDB-lite"/>
    </source>
</evidence>
<proteinExistence type="predicted"/>
<evidence type="ECO:0000313" key="3">
    <source>
        <dbReference type="Proteomes" id="UP001155586"/>
    </source>
</evidence>